<feature type="domain" description="CENP-V/GFA" evidence="5">
    <location>
        <begin position="3"/>
        <end position="122"/>
    </location>
</feature>
<dbReference type="Proteomes" id="UP000241444">
    <property type="component" value="Unassembled WGS sequence"/>
</dbReference>
<dbReference type="Pfam" id="PF04828">
    <property type="entry name" value="GFA"/>
    <property type="match status" value="1"/>
</dbReference>
<sequence length="136" mass="15126">MRVDGACHCGRVRFWCDADPGQVGICHCTDCQTLTGTAFRVTVPVEANNFHMLSGVPKVYIKTADSGSRRRQVFCSDCGSPIYATSDSENPFVYGVRVGTLRQRRALPPTHAVWQKSALPWVPAFADIEIYEEEDE</sequence>
<dbReference type="AlphaFoldDB" id="A0A2P7BD85"/>
<evidence type="ECO:0000256" key="4">
    <source>
        <dbReference type="ARBA" id="ARBA00023239"/>
    </source>
</evidence>
<dbReference type="PANTHER" id="PTHR33337:SF40">
    <property type="entry name" value="CENP-V_GFA DOMAIN-CONTAINING PROTEIN-RELATED"/>
    <property type="match status" value="1"/>
</dbReference>
<dbReference type="Gene3D" id="3.90.1590.10">
    <property type="entry name" value="glutathione-dependent formaldehyde- activating enzyme (gfa)"/>
    <property type="match status" value="1"/>
</dbReference>
<evidence type="ECO:0000259" key="5">
    <source>
        <dbReference type="PROSITE" id="PS51891"/>
    </source>
</evidence>
<evidence type="ECO:0000313" key="7">
    <source>
        <dbReference type="Proteomes" id="UP000241444"/>
    </source>
</evidence>
<evidence type="ECO:0000313" key="6">
    <source>
        <dbReference type="EMBL" id="PSH64395.1"/>
    </source>
</evidence>
<reference evidence="7" key="1">
    <citation type="submission" date="2017-11" db="EMBL/GenBank/DDBJ databases">
        <authorList>
            <person name="Kuznetsova I."/>
            <person name="Sazanova A."/>
            <person name="Chirak E."/>
            <person name="Safronova V."/>
            <person name="Willems A."/>
        </authorList>
    </citation>
    <scope>NUCLEOTIDE SEQUENCE [LARGE SCALE GENOMIC DNA]</scope>
    <source>
        <strain evidence="7">STM 196</strain>
    </source>
</reference>
<evidence type="ECO:0000256" key="1">
    <source>
        <dbReference type="ARBA" id="ARBA00005495"/>
    </source>
</evidence>
<comment type="similarity">
    <text evidence="1">Belongs to the Gfa family.</text>
</comment>
<dbReference type="PANTHER" id="PTHR33337">
    <property type="entry name" value="GFA DOMAIN-CONTAINING PROTEIN"/>
    <property type="match status" value="1"/>
</dbReference>
<dbReference type="RefSeq" id="WP_106713220.1">
    <property type="nucleotide sequence ID" value="NZ_PGGO01000020.1"/>
</dbReference>
<keyword evidence="7" id="KW-1185">Reference proteome</keyword>
<proteinExistence type="inferred from homology"/>
<dbReference type="InterPro" id="IPR006913">
    <property type="entry name" value="CENP-V/GFA"/>
</dbReference>
<keyword evidence="3" id="KW-0862">Zinc</keyword>
<dbReference type="GO" id="GO:0046872">
    <property type="term" value="F:metal ion binding"/>
    <property type="evidence" value="ECO:0007669"/>
    <property type="project" value="UniProtKB-KW"/>
</dbReference>
<dbReference type="InterPro" id="IPR011057">
    <property type="entry name" value="Mss4-like_sf"/>
</dbReference>
<dbReference type="EMBL" id="PGGO01000020">
    <property type="protein sequence ID" value="PSH64395.1"/>
    <property type="molecule type" value="Genomic_DNA"/>
</dbReference>
<keyword evidence="4" id="KW-0456">Lyase</keyword>
<comment type="caution">
    <text evidence="6">The sequence shown here is derived from an EMBL/GenBank/DDBJ whole genome shotgun (WGS) entry which is preliminary data.</text>
</comment>
<protein>
    <submittedName>
        <fullName evidence="6">GFA family protein</fullName>
    </submittedName>
</protein>
<accession>A0A2P7BD85</accession>
<dbReference type="GO" id="GO:0016846">
    <property type="term" value="F:carbon-sulfur lyase activity"/>
    <property type="evidence" value="ECO:0007669"/>
    <property type="project" value="InterPro"/>
</dbReference>
<evidence type="ECO:0000256" key="3">
    <source>
        <dbReference type="ARBA" id="ARBA00022833"/>
    </source>
</evidence>
<dbReference type="SUPFAM" id="SSF51316">
    <property type="entry name" value="Mss4-like"/>
    <property type="match status" value="1"/>
</dbReference>
<organism evidence="6 7">
    <name type="scientific">Phyllobacterium brassicacearum</name>
    <dbReference type="NCBI Taxonomy" id="314235"/>
    <lineage>
        <taxon>Bacteria</taxon>
        <taxon>Pseudomonadati</taxon>
        <taxon>Pseudomonadota</taxon>
        <taxon>Alphaproteobacteria</taxon>
        <taxon>Hyphomicrobiales</taxon>
        <taxon>Phyllobacteriaceae</taxon>
        <taxon>Phyllobacterium</taxon>
    </lineage>
</organism>
<dbReference type="PROSITE" id="PS51891">
    <property type="entry name" value="CENP_V_GFA"/>
    <property type="match status" value="1"/>
</dbReference>
<keyword evidence="2" id="KW-0479">Metal-binding</keyword>
<dbReference type="OrthoDB" id="9807246at2"/>
<gene>
    <name evidence="6" type="ORF">CU102_21895</name>
</gene>
<evidence type="ECO:0000256" key="2">
    <source>
        <dbReference type="ARBA" id="ARBA00022723"/>
    </source>
</evidence>
<name>A0A2P7BD85_9HYPH</name>